<dbReference type="InterPro" id="IPR028189">
    <property type="entry name" value="Nitr_red_alph_N"/>
</dbReference>
<dbReference type="STRING" id="441209.GCA_001870665_00265"/>
<evidence type="ECO:0000256" key="9">
    <source>
        <dbReference type="ARBA" id="ARBA00022505"/>
    </source>
</evidence>
<dbReference type="Pfam" id="PF00384">
    <property type="entry name" value="Molybdopterin"/>
    <property type="match status" value="1"/>
</dbReference>
<comment type="catalytic activity">
    <reaction evidence="17">
        <text>nitrate + a quinol = a quinone + nitrite + H2O</text>
        <dbReference type="Rhea" id="RHEA:56144"/>
        <dbReference type="ChEBI" id="CHEBI:15377"/>
        <dbReference type="ChEBI" id="CHEBI:16301"/>
        <dbReference type="ChEBI" id="CHEBI:17632"/>
        <dbReference type="ChEBI" id="CHEBI:24646"/>
        <dbReference type="ChEBI" id="CHEBI:132124"/>
        <dbReference type="EC" id="1.7.5.1"/>
    </reaction>
</comment>
<dbReference type="InterPro" id="IPR044906">
    <property type="entry name" value="Nitr_red_alph_N_sf"/>
</dbReference>
<keyword evidence="14" id="KW-0411">Iron-sulfur</keyword>
<dbReference type="SUPFAM" id="SSF53706">
    <property type="entry name" value="Formate dehydrogenase/DMSO reductase, domains 1-3"/>
    <property type="match status" value="1"/>
</dbReference>
<dbReference type="GO" id="GO:0160182">
    <property type="term" value="F:nitrate reductase (quinone) activity"/>
    <property type="evidence" value="ECO:0007669"/>
    <property type="project" value="UniProtKB-EC"/>
</dbReference>
<dbReference type="Proteomes" id="UP000228948">
    <property type="component" value="Chromosome"/>
</dbReference>
<dbReference type="InterPro" id="IPR006468">
    <property type="entry name" value="NarG"/>
</dbReference>
<evidence type="ECO:0000256" key="14">
    <source>
        <dbReference type="ARBA" id="ARBA00023014"/>
    </source>
</evidence>
<evidence type="ECO:0000256" key="11">
    <source>
        <dbReference type="ARBA" id="ARBA00022982"/>
    </source>
</evidence>
<comment type="similarity">
    <text evidence="4">Belongs to the prokaryotic molybdopterin-containing oxidoreductase family.</text>
</comment>
<evidence type="ECO:0000256" key="6">
    <source>
        <dbReference type="ARBA" id="ARBA00022448"/>
    </source>
</evidence>
<name>A0A2K8KEA1_9RHOB</name>
<evidence type="ECO:0000256" key="15">
    <source>
        <dbReference type="ARBA" id="ARBA00023063"/>
    </source>
</evidence>
<dbReference type="GO" id="GO:0009325">
    <property type="term" value="C:nitrate reductase complex"/>
    <property type="evidence" value="ECO:0007669"/>
    <property type="project" value="InterPro"/>
</dbReference>
<dbReference type="EMBL" id="CP024899">
    <property type="protein sequence ID" value="ATX64480.1"/>
    <property type="molecule type" value="Genomic_DNA"/>
</dbReference>
<keyword evidence="11" id="KW-0249">Electron transport</keyword>
<dbReference type="KEGG" id="rbg:BG454_00375"/>
<dbReference type="PANTHER" id="PTHR43105">
    <property type="entry name" value="RESPIRATORY NITRATE REDUCTASE"/>
    <property type="match status" value="1"/>
</dbReference>
<dbReference type="InterPro" id="IPR006655">
    <property type="entry name" value="Mopterin_OxRdtase_prok_CS"/>
</dbReference>
<keyword evidence="6" id="KW-0813">Transport</keyword>
<dbReference type="Gene3D" id="4.10.1200.10">
    <property type="entry name" value="nitrate reductase tail"/>
    <property type="match status" value="1"/>
</dbReference>
<dbReference type="GO" id="GO:0043546">
    <property type="term" value="F:molybdopterin cofactor binding"/>
    <property type="evidence" value="ECO:0007669"/>
    <property type="project" value="InterPro"/>
</dbReference>
<dbReference type="PROSITE" id="PS51669">
    <property type="entry name" value="4FE4S_MOW_BIS_MGD"/>
    <property type="match status" value="1"/>
</dbReference>
<keyword evidence="9" id="KW-0500">Molybdenum</keyword>
<dbReference type="InterPro" id="IPR050123">
    <property type="entry name" value="Prok_molybdopt-oxidoreductase"/>
</dbReference>
<evidence type="ECO:0000256" key="3">
    <source>
        <dbReference type="ARBA" id="ARBA00004202"/>
    </source>
</evidence>
<keyword evidence="7" id="KW-1003">Cell membrane</keyword>
<evidence type="ECO:0000256" key="10">
    <source>
        <dbReference type="ARBA" id="ARBA00022723"/>
    </source>
</evidence>
<organism evidence="19 20">
    <name type="scientific">Roseinatronobacter bogoriensis subsp. barguzinensis</name>
    <dbReference type="NCBI Taxonomy" id="441209"/>
    <lineage>
        <taxon>Bacteria</taxon>
        <taxon>Pseudomonadati</taxon>
        <taxon>Pseudomonadota</taxon>
        <taxon>Alphaproteobacteria</taxon>
        <taxon>Rhodobacterales</taxon>
        <taxon>Paracoccaceae</taxon>
        <taxon>Roseinatronobacter</taxon>
    </lineage>
</organism>
<dbReference type="InterPro" id="IPR006657">
    <property type="entry name" value="MoPterin_dinucl-bd_dom"/>
</dbReference>
<dbReference type="CDD" id="cd02776">
    <property type="entry name" value="MopB_CT_Nitrate-R-NarG-like"/>
    <property type="match status" value="1"/>
</dbReference>
<dbReference type="EC" id="1.7.5.1" evidence="5"/>
<evidence type="ECO:0000256" key="5">
    <source>
        <dbReference type="ARBA" id="ARBA00012500"/>
    </source>
</evidence>
<dbReference type="CDD" id="cd02750">
    <property type="entry name" value="MopB_Nitrate-R-NarG-like"/>
    <property type="match status" value="1"/>
</dbReference>
<dbReference type="InterPro" id="IPR037943">
    <property type="entry name" value="MopB_CT_Nitrate-R-NarG-like"/>
</dbReference>
<dbReference type="InterPro" id="IPR006656">
    <property type="entry name" value="Mopterin_OxRdtase"/>
</dbReference>
<dbReference type="GO" id="GO:0051539">
    <property type="term" value="F:4 iron, 4 sulfur cluster binding"/>
    <property type="evidence" value="ECO:0007669"/>
    <property type="project" value="UniProtKB-KW"/>
</dbReference>
<dbReference type="InterPro" id="IPR006963">
    <property type="entry name" value="Mopterin_OxRdtase_4Fe-4S_dom"/>
</dbReference>
<evidence type="ECO:0000256" key="12">
    <source>
        <dbReference type="ARBA" id="ARBA00023002"/>
    </source>
</evidence>
<reference evidence="19 20" key="1">
    <citation type="submission" date="2017-11" db="EMBL/GenBank/DDBJ databases">
        <title>Revised Sequence and Annotation of the Rhodobaca barguzinensis strain alga05 Genome.</title>
        <authorList>
            <person name="Kopejtka K."/>
            <person name="Tomasch J.M."/>
            <person name="Bunk B."/>
            <person name="Koblizek M."/>
        </authorList>
    </citation>
    <scope>NUCLEOTIDE SEQUENCE [LARGE SCALE GENOMIC DNA]</scope>
    <source>
        <strain evidence="20">alga05</strain>
    </source>
</reference>
<evidence type="ECO:0000313" key="20">
    <source>
        <dbReference type="Proteomes" id="UP000228948"/>
    </source>
</evidence>
<protein>
    <recommendedName>
        <fullName evidence="5">nitrate reductase (quinone)</fullName>
        <ecNumber evidence="5">1.7.5.1</ecNumber>
    </recommendedName>
</protein>
<keyword evidence="20" id="KW-1185">Reference proteome</keyword>
<dbReference type="GO" id="GO:0046872">
    <property type="term" value="F:metal ion binding"/>
    <property type="evidence" value="ECO:0007669"/>
    <property type="project" value="UniProtKB-KW"/>
</dbReference>
<keyword evidence="13" id="KW-0408">Iron</keyword>
<accession>A0A2K8KEA1</accession>
<keyword evidence="15" id="KW-0534">Nitrate assimilation</keyword>
<evidence type="ECO:0000313" key="19">
    <source>
        <dbReference type="EMBL" id="ATX64480.1"/>
    </source>
</evidence>
<gene>
    <name evidence="19" type="ORF">BG454_00375</name>
</gene>
<comment type="cofactor">
    <cofactor evidence="2">
        <name>[4Fe-4S] cluster</name>
        <dbReference type="ChEBI" id="CHEBI:49883"/>
    </cofactor>
</comment>
<dbReference type="RefSeq" id="WP_071479467.1">
    <property type="nucleotide sequence ID" value="NZ_CP024899.1"/>
</dbReference>
<keyword evidence="8" id="KW-0004">4Fe-4S</keyword>
<comment type="cofactor">
    <cofactor evidence="1">
        <name>Mo-bis(molybdopterin guanine dinucleotide)</name>
        <dbReference type="ChEBI" id="CHEBI:60539"/>
    </cofactor>
</comment>
<dbReference type="PANTHER" id="PTHR43105:SF2">
    <property type="entry name" value="RESPIRATORY NITRATE REDUCTASE 2 ALPHA CHAIN"/>
    <property type="match status" value="1"/>
</dbReference>
<evidence type="ECO:0000256" key="13">
    <source>
        <dbReference type="ARBA" id="ARBA00023004"/>
    </source>
</evidence>
<evidence type="ECO:0000256" key="1">
    <source>
        <dbReference type="ARBA" id="ARBA00001942"/>
    </source>
</evidence>
<evidence type="ECO:0000256" key="17">
    <source>
        <dbReference type="ARBA" id="ARBA00048294"/>
    </source>
</evidence>
<dbReference type="SMART" id="SM00926">
    <property type="entry name" value="Molybdop_Fe4S4"/>
    <property type="match status" value="1"/>
</dbReference>
<dbReference type="GO" id="GO:0042128">
    <property type="term" value="P:nitrate assimilation"/>
    <property type="evidence" value="ECO:0007669"/>
    <property type="project" value="UniProtKB-KW"/>
</dbReference>
<feature type="domain" description="4Fe-4S Mo/W bis-MGD-type" evidence="18">
    <location>
        <begin position="44"/>
        <end position="108"/>
    </location>
</feature>
<dbReference type="InterPro" id="IPR009010">
    <property type="entry name" value="Asp_de-COase-like_dom_sf"/>
</dbReference>
<dbReference type="AlphaFoldDB" id="A0A2K8KEA1"/>
<evidence type="ECO:0000256" key="4">
    <source>
        <dbReference type="ARBA" id="ARBA00010312"/>
    </source>
</evidence>
<dbReference type="NCBIfam" id="TIGR01580">
    <property type="entry name" value="narG"/>
    <property type="match status" value="1"/>
</dbReference>
<keyword evidence="16" id="KW-0472">Membrane</keyword>
<dbReference type="FunFam" id="3.40.50.12440:FF:000001">
    <property type="entry name" value="Nitrate reductase subunit alpha"/>
    <property type="match status" value="1"/>
</dbReference>
<evidence type="ECO:0000256" key="16">
    <source>
        <dbReference type="ARBA" id="ARBA00023136"/>
    </source>
</evidence>
<proteinExistence type="inferred from homology"/>
<dbReference type="GO" id="GO:0045333">
    <property type="term" value="P:cellular respiration"/>
    <property type="evidence" value="ECO:0007669"/>
    <property type="project" value="UniProtKB-ARBA"/>
</dbReference>
<evidence type="ECO:0000259" key="18">
    <source>
        <dbReference type="PROSITE" id="PS51669"/>
    </source>
</evidence>
<dbReference type="OrthoDB" id="9759518at2"/>
<dbReference type="PROSITE" id="PS00932">
    <property type="entry name" value="MOLYBDOPTERIN_PROK_3"/>
    <property type="match status" value="1"/>
</dbReference>
<dbReference type="SUPFAM" id="SSF50692">
    <property type="entry name" value="ADC-like"/>
    <property type="match status" value="1"/>
</dbReference>
<evidence type="ECO:0000256" key="8">
    <source>
        <dbReference type="ARBA" id="ARBA00022485"/>
    </source>
</evidence>
<sequence>MSHLLDRLNFLKSVRKDTFSDGHGQTTTENRDWEDTYRKRWQHDKVVRSTHGVNCTGSCSWKIYVKSGIVTWETQQTDYPRTRPDLPNHEPRGCARGASYSWYLYSANRVKTPLVRGALMRLWREKRKTMTPVQAWTAIQQDPIARASYTRTRGTGGFVRATWDEVTELTAAANAYTAKEYGPDRVFGFSPIPAMSMVSYAAGSRYLSLLGGTCMSFYDWYCDLPPASPMTWGEQTDVPESADWYNAGYLLLWGSNVPQTRTPDAHFYTEARYRGTKSAVICPDYSEAAKFGDVWLNAKQGTDAALGMAFGHVILREFHLDRQVPYFEEYARKYSDMPMLVRLEQKGDSYVPGRQLRASDLADNLGEANNPEWKTICFDESSGQLVAPNGSIGFRWGEQGMWNLEEKAKGAAIKPQLSFILDEDRDDVVGVDFPYFGGMATGQWENDARGDVLTRNVPVRKITLADGSEALVTTVFDLFCANYSLDRGLGGDHVTNDYNADVPFSPAWAEKITGVSRDKIIQVAREFADNAEKTNGKSMVIIGAAMNHWYHMDMNYRAVINMLVMCGCVGQSGGGWAHYVGQEKLRPQTGWTALAFALDWARPPRHMNSTSAWYAHTDQWRYETVTAKEILSPTAPEGDWENLSLIDYNIRSERMGWLPSAPQLKTNPLKVGAAAKAAGKDIPAYVAEQLKSGELEMSCEDPDAPENWPRNLFVWRSNLLGSSGKGHEYFLKHLLGTDHGVQGKDLGKEGRQKPVEAKWHDEAPEGKLDLLVTIDFRMSTTAVYADIVMPTASWYEKDDLNTSDMHPFIHPLQAAVDPAYESKTDWEIFKAIAKKFSDVAPEILGVETDVVQLPLQHDSPGELAQPFVQDWKRGECDLIPGKTAPAYIAVERDYPNLHARFTALGPLMEKVGNGGKGIAWDTKTEVHHLKALNGTHTDGPTKGMAKIESAIDACEVVLMLAPETNGEVAVKAWKALEKATGQEHAHLAEVKEDEKIRFRDIAAQPRKIISSPTWSGIESEEVCYNAGWTNVHELIPWRTVSGRQQLYQDHEWMRAFGEFFVTWRPPVDLKTITGDATKSLKSAEKHVVLNFITPHQKWGIHSTYSDNLLMLTLNRGGPVVWLSEVDAAKAGIVDNDWVEVFNSNGVIAARAVVSQRMKDGTLFMYHAQEKIVNTPGSQITGQRGGIHNSVTRAIPKPTHMIGGYAQLSYGFNYYGTVGANRDEMVIVRKMENVDWLDRPAKVEAAE</sequence>
<dbReference type="Pfam" id="PF01568">
    <property type="entry name" value="Molydop_binding"/>
    <property type="match status" value="1"/>
</dbReference>
<keyword evidence="12" id="KW-0560">Oxidoreductase</keyword>
<dbReference type="Gene3D" id="3.40.50.12440">
    <property type="match status" value="1"/>
</dbReference>
<keyword evidence="10" id="KW-0479">Metal-binding</keyword>
<dbReference type="Pfam" id="PF14710">
    <property type="entry name" value="Nitr_red_alph_N"/>
    <property type="match status" value="1"/>
</dbReference>
<evidence type="ECO:0000256" key="2">
    <source>
        <dbReference type="ARBA" id="ARBA00001966"/>
    </source>
</evidence>
<dbReference type="GO" id="GO:0005886">
    <property type="term" value="C:plasma membrane"/>
    <property type="evidence" value="ECO:0007669"/>
    <property type="project" value="UniProtKB-SubCell"/>
</dbReference>
<evidence type="ECO:0000256" key="7">
    <source>
        <dbReference type="ARBA" id="ARBA00022475"/>
    </source>
</evidence>
<comment type="subcellular location">
    <subcellularLocation>
        <location evidence="3">Cell membrane</location>
        <topology evidence="3">Peripheral membrane protein</topology>
    </subcellularLocation>
</comment>